<keyword evidence="3" id="KW-0418">Kinase</keyword>
<dbReference type="InterPro" id="IPR036554">
    <property type="entry name" value="GHMP_kinase_C_sf"/>
</dbReference>
<evidence type="ECO:0000256" key="6">
    <source>
        <dbReference type="NCBIfam" id="TIGR00131"/>
    </source>
</evidence>
<keyword evidence="10" id="KW-0808">Transferase</keyword>
<evidence type="ECO:0000256" key="5">
    <source>
        <dbReference type="ARBA" id="ARBA00023144"/>
    </source>
</evidence>
<dbReference type="InterPro" id="IPR019741">
    <property type="entry name" value="Galactokinase_CS"/>
</dbReference>
<dbReference type="SUPFAM" id="SSF54211">
    <property type="entry name" value="Ribosomal protein S5 domain 2-like"/>
    <property type="match status" value="1"/>
</dbReference>
<dbReference type="Gene3D" id="3.30.70.890">
    <property type="entry name" value="GHMP kinase, C-terminal domain"/>
    <property type="match status" value="1"/>
</dbReference>
<comment type="similarity">
    <text evidence="1">Belongs to the GHMP kinase family. GalK subfamily.</text>
</comment>
<dbReference type="NCBIfam" id="TIGR00131">
    <property type="entry name" value="gal_kin"/>
    <property type="match status" value="1"/>
</dbReference>
<evidence type="ECO:0000259" key="7">
    <source>
        <dbReference type="Pfam" id="PF00288"/>
    </source>
</evidence>
<keyword evidence="4" id="KW-0067">ATP-binding</keyword>
<evidence type="ECO:0000313" key="11">
    <source>
        <dbReference type="Proteomes" id="UP000703674"/>
    </source>
</evidence>
<feature type="domain" description="GHMP kinase N-terminal" evidence="7">
    <location>
        <begin position="87"/>
        <end position="174"/>
    </location>
</feature>
<dbReference type="PANTHER" id="PTHR10457">
    <property type="entry name" value="MEVALONATE KINASE/GALACTOKINASE"/>
    <property type="match status" value="1"/>
</dbReference>
<evidence type="ECO:0000256" key="2">
    <source>
        <dbReference type="ARBA" id="ARBA00022741"/>
    </source>
</evidence>
<dbReference type="InterPro" id="IPR020568">
    <property type="entry name" value="Ribosomal_Su5_D2-typ_SF"/>
</dbReference>
<feature type="domain" description="GHMP kinase C-terminal" evidence="8">
    <location>
        <begin position="277"/>
        <end position="352"/>
    </location>
</feature>
<dbReference type="PIRSF" id="PIRSF000530">
    <property type="entry name" value="Galactokinase"/>
    <property type="match status" value="1"/>
</dbReference>
<dbReference type="SUPFAM" id="SSF55060">
    <property type="entry name" value="GHMP Kinase, C-terminal domain"/>
    <property type="match status" value="1"/>
</dbReference>
<sequence>MHHELPKVFENFSREFTVCAPGRINLIGEHTDYNNGFVLPTAIDKTIKLHFAANSSPYRCNIYSKTYNTSFSFDLRQVARSTHQWENYILGVISEIQKRGLYPEGFDCIIESDLPVGAGISSSAALECGIAFGLNELFNLDLSREAIAELSRDAEHNYVGTKCGIMDQFASVLSKEGHLMLLDCQSLETVYVPAEFQDHKILLLNTMVSHSLATSEYNTRRQECEAAVTAINKKYPEVNSLRDVDLKRLQEMRTAFSHVEYKRAHFVISENNRVLEAVEAVKQGNLQKFGLLMYDSHSGLRDQYEVSCPELDFLVDFSAGFDAVKGARMMGGGFGGCTINLIQNHAVEEFVQLASEAYERRFKKSPEAIIVSPQKGTYIKK</sequence>
<proteinExistence type="inferred from homology"/>
<protein>
    <recommendedName>
        <fullName evidence="6">Galactokinase</fullName>
        <ecNumber evidence="6">2.7.1.6</ecNumber>
    </recommendedName>
</protein>
<dbReference type="PROSITE" id="PS00106">
    <property type="entry name" value="GALACTOKINASE"/>
    <property type="match status" value="1"/>
</dbReference>
<dbReference type="InterPro" id="IPR019539">
    <property type="entry name" value="GalKase_N"/>
</dbReference>
<evidence type="ECO:0000259" key="9">
    <source>
        <dbReference type="Pfam" id="PF10509"/>
    </source>
</evidence>
<dbReference type="InterPro" id="IPR006204">
    <property type="entry name" value="GHMP_kinase_N_dom"/>
</dbReference>
<evidence type="ECO:0000256" key="3">
    <source>
        <dbReference type="ARBA" id="ARBA00022777"/>
    </source>
</evidence>
<dbReference type="Pfam" id="PF08544">
    <property type="entry name" value="GHMP_kinases_C"/>
    <property type="match status" value="1"/>
</dbReference>
<keyword evidence="5" id="KW-0299">Galactose metabolism</keyword>
<gene>
    <name evidence="10" type="primary">galK</name>
    <name evidence="10" type="ORF">HC175_00180</name>
</gene>
<keyword evidence="11" id="KW-1185">Reference proteome</keyword>
<accession>A0ABX1CVE9</accession>
<dbReference type="InterPro" id="IPR006206">
    <property type="entry name" value="Mevalonate/galactokinase"/>
</dbReference>
<dbReference type="Pfam" id="PF10509">
    <property type="entry name" value="GalKase_gal_bdg"/>
    <property type="match status" value="1"/>
</dbReference>
<dbReference type="PRINTS" id="PR00473">
    <property type="entry name" value="GALCTOKINASE"/>
</dbReference>
<keyword evidence="5" id="KW-0119">Carbohydrate metabolism</keyword>
<dbReference type="Gene3D" id="3.30.230.10">
    <property type="match status" value="1"/>
</dbReference>
<dbReference type="EMBL" id="JAAVJR010000001">
    <property type="protein sequence ID" value="NJW51329.1"/>
    <property type="molecule type" value="Genomic_DNA"/>
</dbReference>
<name>A0ABX1CVE9_9FLAO</name>
<reference evidence="10 11" key="1">
    <citation type="submission" date="2020-03" db="EMBL/GenBank/DDBJ databases">
        <title>Salinimicrobium sp. nov, isolated from SCS.</title>
        <authorList>
            <person name="Cao W.R."/>
        </authorList>
    </citation>
    <scope>NUCLEOTIDE SEQUENCE [LARGE SCALE GENOMIC DNA]</scope>
    <source>
        <strain evidence="11">J15B91</strain>
    </source>
</reference>
<feature type="domain" description="Galactokinase N-terminal" evidence="9">
    <location>
        <begin position="11"/>
        <end position="47"/>
    </location>
</feature>
<dbReference type="InterPro" id="IPR014721">
    <property type="entry name" value="Ribsml_uS5_D2-typ_fold_subgr"/>
</dbReference>
<dbReference type="Proteomes" id="UP000703674">
    <property type="component" value="Unassembled WGS sequence"/>
</dbReference>
<comment type="caution">
    <text evidence="10">The sequence shown here is derived from an EMBL/GenBank/DDBJ whole genome shotgun (WGS) entry which is preliminary data.</text>
</comment>
<dbReference type="Pfam" id="PF00288">
    <property type="entry name" value="GHMP_kinases_N"/>
    <property type="match status" value="1"/>
</dbReference>
<evidence type="ECO:0000256" key="4">
    <source>
        <dbReference type="ARBA" id="ARBA00022840"/>
    </source>
</evidence>
<dbReference type="PANTHER" id="PTHR10457:SF7">
    <property type="entry name" value="GALACTOKINASE-RELATED"/>
    <property type="match status" value="1"/>
</dbReference>
<dbReference type="InterPro" id="IPR000705">
    <property type="entry name" value="Galactokinase"/>
</dbReference>
<dbReference type="InterPro" id="IPR013750">
    <property type="entry name" value="GHMP_kinase_C_dom"/>
</dbReference>
<dbReference type="PRINTS" id="PR00959">
    <property type="entry name" value="MEVGALKINASE"/>
</dbReference>
<dbReference type="EC" id="2.7.1.6" evidence="6"/>
<evidence type="ECO:0000313" key="10">
    <source>
        <dbReference type="EMBL" id="NJW51329.1"/>
    </source>
</evidence>
<evidence type="ECO:0000256" key="1">
    <source>
        <dbReference type="ARBA" id="ARBA00006566"/>
    </source>
</evidence>
<organism evidence="10 11">
    <name type="scientific">Salinimicrobium oceani</name>
    <dbReference type="NCBI Taxonomy" id="2722702"/>
    <lineage>
        <taxon>Bacteria</taxon>
        <taxon>Pseudomonadati</taxon>
        <taxon>Bacteroidota</taxon>
        <taxon>Flavobacteriia</taxon>
        <taxon>Flavobacteriales</taxon>
        <taxon>Flavobacteriaceae</taxon>
        <taxon>Salinimicrobium</taxon>
    </lineage>
</organism>
<dbReference type="GO" id="GO:0004335">
    <property type="term" value="F:galactokinase activity"/>
    <property type="evidence" value="ECO:0007669"/>
    <property type="project" value="UniProtKB-EC"/>
</dbReference>
<evidence type="ECO:0000259" key="8">
    <source>
        <dbReference type="Pfam" id="PF08544"/>
    </source>
</evidence>
<keyword evidence="2" id="KW-0547">Nucleotide-binding</keyword>